<dbReference type="EMBL" id="UZAN01059119">
    <property type="protein sequence ID" value="VDP92250.1"/>
    <property type="molecule type" value="Genomic_DNA"/>
</dbReference>
<comment type="catalytic activity">
    <reaction evidence="1">
        <text>S-ubiquitinyl-[E2 ubiquitin-conjugating enzyme]-L-cysteine + [acceptor protein]-L-lysine = [E2 ubiquitin-conjugating enzyme]-L-cysteine + N(6)-ubiquitinyl-[acceptor protein]-L-lysine.</text>
        <dbReference type="EC" id="2.3.2.27"/>
    </reaction>
</comment>
<feature type="compositionally biased region" description="Polar residues" evidence="10">
    <location>
        <begin position="150"/>
        <end position="180"/>
    </location>
</feature>
<dbReference type="WBParaSite" id="ECPE_0001501801-mRNA-1">
    <property type="protein sequence ID" value="ECPE_0001501801-mRNA-1"/>
    <property type="gene ID" value="ECPE_0001501801"/>
</dbReference>
<evidence type="ECO:0000256" key="10">
    <source>
        <dbReference type="SAM" id="MobiDB-lite"/>
    </source>
</evidence>
<proteinExistence type="predicted"/>
<evidence type="ECO:0000256" key="9">
    <source>
        <dbReference type="ARBA" id="ARBA00023136"/>
    </source>
</evidence>
<reference evidence="12 13" key="2">
    <citation type="submission" date="2018-11" db="EMBL/GenBank/DDBJ databases">
        <authorList>
            <consortium name="Pathogen Informatics"/>
        </authorList>
    </citation>
    <scope>NUCLEOTIDE SEQUENCE [LARGE SCALE GENOMIC DNA]</scope>
    <source>
        <strain evidence="12 13">Egypt</strain>
    </source>
</reference>
<feature type="region of interest" description="Disordered" evidence="10">
    <location>
        <begin position="113"/>
        <end position="193"/>
    </location>
</feature>
<reference evidence="14" key="1">
    <citation type="submission" date="2016-06" db="UniProtKB">
        <authorList>
            <consortium name="WormBaseParasite"/>
        </authorList>
    </citation>
    <scope>IDENTIFICATION</scope>
</reference>
<name>A0A183B6Z3_9TREM</name>
<feature type="transmembrane region" description="Helical" evidence="11">
    <location>
        <begin position="55"/>
        <end position="72"/>
    </location>
</feature>
<feature type="transmembrane region" description="Helical" evidence="11">
    <location>
        <begin position="374"/>
        <end position="397"/>
    </location>
</feature>
<evidence type="ECO:0000256" key="2">
    <source>
        <dbReference type="ARBA" id="ARBA00004141"/>
    </source>
</evidence>
<dbReference type="EC" id="2.3.2.27" evidence="4"/>
<keyword evidence="5" id="KW-0808">Transferase</keyword>
<keyword evidence="8 11" id="KW-1133">Transmembrane helix</keyword>
<keyword evidence="6 11" id="KW-0812">Transmembrane</keyword>
<keyword evidence="13" id="KW-1185">Reference proteome</keyword>
<dbReference type="GO" id="GO:0005789">
    <property type="term" value="C:endoplasmic reticulum membrane"/>
    <property type="evidence" value="ECO:0007669"/>
    <property type="project" value="TreeGrafter"/>
</dbReference>
<evidence type="ECO:0000313" key="13">
    <source>
        <dbReference type="Proteomes" id="UP000272942"/>
    </source>
</evidence>
<keyword evidence="9 11" id="KW-0472">Membrane</keyword>
<dbReference type="OrthoDB" id="1108038at2759"/>
<evidence type="ECO:0000256" key="3">
    <source>
        <dbReference type="ARBA" id="ARBA00004906"/>
    </source>
</evidence>
<organism evidence="14">
    <name type="scientific">Echinostoma caproni</name>
    <dbReference type="NCBI Taxonomy" id="27848"/>
    <lineage>
        <taxon>Eukaryota</taxon>
        <taxon>Metazoa</taxon>
        <taxon>Spiralia</taxon>
        <taxon>Lophotrochozoa</taxon>
        <taxon>Platyhelminthes</taxon>
        <taxon>Trematoda</taxon>
        <taxon>Digenea</taxon>
        <taxon>Plagiorchiida</taxon>
        <taxon>Echinostomata</taxon>
        <taxon>Echinostomatoidea</taxon>
        <taxon>Echinostomatidae</taxon>
        <taxon>Echinostoma</taxon>
    </lineage>
</organism>
<dbReference type="GO" id="GO:0036503">
    <property type="term" value="P:ERAD pathway"/>
    <property type="evidence" value="ECO:0007669"/>
    <property type="project" value="TreeGrafter"/>
</dbReference>
<feature type="transmembrane region" description="Helical" evidence="11">
    <location>
        <begin position="257"/>
        <end position="277"/>
    </location>
</feature>
<feature type="transmembrane region" description="Helical" evidence="11">
    <location>
        <begin position="409"/>
        <end position="428"/>
    </location>
</feature>
<sequence>MIMLPLHIYLQRLIATYSIWGILIVLMLWLPLEVIRRTVPGFLPYQINVAHESPLDYSVEIILIQVVLPFLLDAHAKANARQWLRGWCILVSWLLNIRSFLLGDVPLEPGDSVVNENGQEVAYTPPGTRSPTEDGEPTTSESGQPRAREPQSTSGPSQGTAAIPLSQPQVRSGSEHQPQANEPPPPPHMDEDADEEDFTRFVPYKRTSFFTIRLCGFLVCVLISLMLLSTSLLVIPVGLGRFAFSLISSKNTQKHDAVALVAGFTLLGVMLRVASYVPDVLRSLRQSLSAFVLWSSRLFCWSRRLHVLRIWTRSGTTCEIAIPRPALPAPIRTTAGSSSGPNTATFGSSTYDLVRACNERLCIVCRLVLQASQLFCLALLLLVLLPVALGLLINLVFITPFQVAPRKTLIFGFWEVSIANFVINRCFIRIYCRC</sequence>
<evidence type="ECO:0000256" key="4">
    <source>
        <dbReference type="ARBA" id="ARBA00012483"/>
    </source>
</evidence>
<protein>
    <recommendedName>
        <fullName evidence="4">RING-type E3 ubiquitin transferase</fullName>
        <ecNumber evidence="4">2.3.2.27</ecNumber>
    </recommendedName>
</protein>
<evidence type="ECO:0000256" key="11">
    <source>
        <dbReference type="SAM" id="Phobius"/>
    </source>
</evidence>
<evidence type="ECO:0000256" key="5">
    <source>
        <dbReference type="ARBA" id="ARBA00022679"/>
    </source>
</evidence>
<keyword evidence="7" id="KW-0833">Ubl conjugation pathway</keyword>
<evidence type="ECO:0000313" key="12">
    <source>
        <dbReference type="EMBL" id="VDP92250.1"/>
    </source>
</evidence>
<evidence type="ECO:0000256" key="7">
    <source>
        <dbReference type="ARBA" id="ARBA00022786"/>
    </source>
</evidence>
<comment type="pathway">
    <text evidence="3">Protein modification; protein ubiquitination.</text>
</comment>
<dbReference type="AlphaFoldDB" id="A0A183B6Z3"/>
<dbReference type="PANTHER" id="PTHR13145">
    <property type="entry name" value="SSM4 PROTEIN"/>
    <property type="match status" value="1"/>
</dbReference>
<dbReference type="PANTHER" id="PTHR13145:SF0">
    <property type="entry name" value="E3 UBIQUITIN-PROTEIN LIGASE MARCHF6"/>
    <property type="match status" value="1"/>
</dbReference>
<evidence type="ECO:0000256" key="1">
    <source>
        <dbReference type="ARBA" id="ARBA00000900"/>
    </source>
</evidence>
<evidence type="ECO:0000256" key="6">
    <source>
        <dbReference type="ARBA" id="ARBA00022692"/>
    </source>
</evidence>
<evidence type="ECO:0000313" key="14">
    <source>
        <dbReference type="WBParaSite" id="ECPE_0001501801-mRNA-1"/>
    </source>
</evidence>
<evidence type="ECO:0000256" key="8">
    <source>
        <dbReference type="ARBA" id="ARBA00022989"/>
    </source>
</evidence>
<feature type="transmembrane region" description="Helical" evidence="11">
    <location>
        <begin position="210"/>
        <end position="236"/>
    </location>
</feature>
<dbReference type="Proteomes" id="UP000272942">
    <property type="component" value="Unassembled WGS sequence"/>
</dbReference>
<dbReference type="GO" id="GO:0061630">
    <property type="term" value="F:ubiquitin protein ligase activity"/>
    <property type="evidence" value="ECO:0007669"/>
    <property type="project" value="UniProtKB-EC"/>
</dbReference>
<gene>
    <name evidence="12" type="ORF">ECPE_LOCUS14978</name>
</gene>
<feature type="transmembrane region" description="Helical" evidence="11">
    <location>
        <begin position="12"/>
        <end position="35"/>
    </location>
</feature>
<comment type="subcellular location">
    <subcellularLocation>
        <location evidence="2">Membrane</location>
        <topology evidence="2">Multi-pass membrane protein</topology>
    </subcellularLocation>
</comment>
<accession>A0A183B6Z3</accession>